<feature type="transmembrane region" description="Helical" evidence="1">
    <location>
        <begin position="21"/>
        <end position="45"/>
    </location>
</feature>
<evidence type="ECO:0000313" key="3">
    <source>
        <dbReference type="Proteomes" id="UP000244727"/>
    </source>
</evidence>
<reference evidence="2 3" key="1">
    <citation type="submission" date="2018-04" db="EMBL/GenBank/DDBJ databases">
        <title>Halococcoides cellulosivorans gen. nov., sp. nov., an extremely halophilic cellulose-utilizing haloarchaeon from hypersaline lakes.</title>
        <authorList>
            <person name="Sorokin D.Y."/>
            <person name="Toshchakov S.V."/>
            <person name="Samarov N.I."/>
            <person name="Korzhenkov A."/>
            <person name="Kublanov I.V."/>
        </authorList>
    </citation>
    <scope>NUCLEOTIDE SEQUENCE [LARGE SCALE GENOMIC DNA]</scope>
    <source>
        <strain evidence="2 3">HArcel1</strain>
    </source>
</reference>
<organism evidence="2 3">
    <name type="scientific">Halococcoides cellulosivorans</name>
    <dbReference type="NCBI Taxonomy" id="1679096"/>
    <lineage>
        <taxon>Archaea</taxon>
        <taxon>Methanobacteriati</taxon>
        <taxon>Methanobacteriota</taxon>
        <taxon>Stenosarchaea group</taxon>
        <taxon>Halobacteria</taxon>
        <taxon>Halobacteriales</taxon>
        <taxon>Haloarculaceae</taxon>
        <taxon>Halococcoides</taxon>
    </lineage>
</organism>
<name>A0A2R4WY78_9EURY</name>
<dbReference type="AlphaFoldDB" id="A0A2R4WY78"/>
<dbReference type="RefSeq" id="WP_108380863.1">
    <property type="nucleotide sequence ID" value="NZ_CP028858.1"/>
</dbReference>
<dbReference type="KEGG" id="harc:HARCEL1_01560"/>
<feature type="transmembrane region" description="Helical" evidence="1">
    <location>
        <begin position="103"/>
        <end position="122"/>
    </location>
</feature>
<dbReference type="Proteomes" id="UP000244727">
    <property type="component" value="Chromosome"/>
</dbReference>
<feature type="transmembrane region" description="Helical" evidence="1">
    <location>
        <begin position="201"/>
        <end position="223"/>
    </location>
</feature>
<evidence type="ECO:0008006" key="4">
    <source>
        <dbReference type="Google" id="ProtNLM"/>
    </source>
</evidence>
<keyword evidence="1" id="KW-1133">Transmembrane helix</keyword>
<evidence type="ECO:0000313" key="2">
    <source>
        <dbReference type="EMBL" id="AWB26494.1"/>
    </source>
</evidence>
<keyword evidence="1" id="KW-0472">Membrane</keyword>
<sequence>MRIDPVATITDGLGRSLSASLVPVAGLLFGSYLVASYGTLATILFGLPTTLVSRRWWVAGGVLAILAALWIGTAVVTLYAHVVAARTMGPAVPGDRSPFTRRIGRAMASTVALAVVLAPLALGGTLLAVVPGIAVVTLGAIALVTIAIEDRSAAGALDRAWALAATDRATVAVVATLLAVGVLVGLVGSLLAIAVPFVGGLLRAALLTAVQLALIGVFVEAVVRLREIRDVAVRPE</sequence>
<dbReference type="EMBL" id="CP028858">
    <property type="protein sequence ID" value="AWB26494.1"/>
    <property type="molecule type" value="Genomic_DNA"/>
</dbReference>
<dbReference type="GeneID" id="36511153"/>
<keyword evidence="3" id="KW-1185">Reference proteome</keyword>
<protein>
    <recommendedName>
        <fullName evidence="4">Glycerophosphoryl diester phosphodiesterase membrane domain-containing protein</fullName>
    </recommendedName>
</protein>
<accession>A0A2R4WY78</accession>
<feature type="transmembrane region" description="Helical" evidence="1">
    <location>
        <begin position="128"/>
        <end position="148"/>
    </location>
</feature>
<proteinExistence type="predicted"/>
<feature type="transmembrane region" description="Helical" evidence="1">
    <location>
        <begin position="169"/>
        <end position="195"/>
    </location>
</feature>
<feature type="transmembrane region" description="Helical" evidence="1">
    <location>
        <begin position="57"/>
        <end position="82"/>
    </location>
</feature>
<evidence type="ECO:0000256" key="1">
    <source>
        <dbReference type="SAM" id="Phobius"/>
    </source>
</evidence>
<gene>
    <name evidence="2" type="ORF">HARCEL1_01560</name>
</gene>
<keyword evidence="1" id="KW-0812">Transmembrane</keyword>